<comment type="caution">
    <text evidence="1">The sequence shown here is derived from an EMBL/GenBank/DDBJ whole genome shotgun (WGS) entry which is preliminary data.</text>
</comment>
<protein>
    <recommendedName>
        <fullName evidence="3">Toxin-antitoxin (TA) system antitoxin</fullName>
    </recommendedName>
</protein>
<evidence type="ECO:0000313" key="2">
    <source>
        <dbReference type="Proteomes" id="UP000184550"/>
    </source>
</evidence>
<name>A0A7Z9BK14_9CYAN</name>
<accession>A0A7Z9BK14</accession>
<proteinExistence type="predicted"/>
<keyword evidence="2" id="KW-1185">Reference proteome</keyword>
<dbReference type="EMBL" id="CZCU02000046">
    <property type="protein sequence ID" value="VXD11687.1"/>
    <property type="molecule type" value="Genomic_DNA"/>
</dbReference>
<dbReference type="AlphaFoldDB" id="A0A7Z9BK14"/>
<reference evidence="1" key="1">
    <citation type="submission" date="2019-10" db="EMBL/GenBank/DDBJ databases">
        <authorList>
            <consortium name="Genoscope - CEA"/>
            <person name="William W."/>
        </authorList>
    </citation>
    <scope>NUCLEOTIDE SEQUENCE [LARGE SCALE GENOMIC DNA]</scope>
    <source>
        <strain evidence="1">BBR_PRJEB10992</strain>
    </source>
</reference>
<dbReference type="Proteomes" id="UP000184550">
    <property type="component" value="Unassembled WGS sequence"/>
</dbReference>
<dbReference type="RefSeq" id="WP_083617740.1">
    <property type="nucleotide sequence ID" value="NZ_LR734832.1"/>
</dbReference>
<gene>
    <name evidence="1" type="ORF">PL8927_140238</name>
</gene>
<organism evidence="1 2">
    <name type="scientific">Planktothrix serta PCC 8927</name>
    <dbReference type="NCBI Taxonomy" id="671068"/>
    <lineage>
        <taxon>Bacteria</taxon>
        <taxon>Bacillati</taxon>
        <taxon>Cyanobacteriota</taxon>
        <taxon>Cyanophyceae</taxon>
        <taxon>Oscillatoriophycideae</taxon>
        <taxon>Oscillatoriales</taxon>
        <taxon>Microcoleaceae</taxon>
        <taxon>Planktothrix</taxon>
    </lineage>
</organism>
<evidence type="ECO:0008006" key="3">
    <source>
        <dbReference type="Google" id="ProtNLM"/>
    </source>
</evidence>
<sequence length="80" mass="8797">MTTVQKIVDISVAQMSVQELLHLVDEGTEILLTDGNNPLARLVPISQQNVPRIAGLHQGEIWTSNDFDAPLPEEFWTTGG</sequence>
<dbReference type="OrthoDB" id="488113at2"/>
<evidence type="ECO:0000313" key="1">
    <source>
        <dbReference type="EMBL" id="VXD11687.1"/>
    </source>
</evidence>